<organism evidence="7 8">
    <name type="scientific">Actinomadura physcomitrii</name>
    <dbReference type="NCBI Taxonomy" id="2650748"/>
    <lineage>
        <taxon>Bacteria</taxon>
        <taxon>Bacillati</taxon>
        <taxon>Actinomycetota</taxon>
        <taxon>Actinomycetes</taxon>
        <taxon>Streptosporangiales</taxon>
        <taxon>Thermomonosporaceae</taxon>
        <taxon>Actinomadura</taxon>
    </lineage>
</organism>
<dbReference type="PANTHER" id="PTHR23528:SF1">
    <property type="entry name" value="MAJOR FACILITATOR SUPERFAMILY (MFS) PROFILE DOMAIN-CONTAINING PROTEIN"/>
    <property type="match status" value="1"/>
</dbReference>
<evidence type="ECO:0000256" key="3">
    <source>
        <dbReference type="ARBA" id="ARBA00022989"/>
    </source>
</evidence>
<keyword evidence="4 5" id="KW-0472">Membrane</keyword>
<keyword evidence="8" id="KW-1185">Reference proteome</keyword>
<evidence type="ECO:0000313" key="7">
    <source>
        <dbReference type="EMBL" id="MWA02882.1"/>
    </source>
</evidence>
<sequence>MSEALSTADDATGAREERQSTAFLPLYVLAIFGCALPITSAATVAIPLRLAALDPADKTRQLSLIVAIGGAVVMLVTAPLGRISDVSASRFGARRPFILGGAVVGACGMLVLACAASVPVLIAGWVLTQAGFAATTMALQALLAEAVPSRTRARVSAMFGLATGIAPFVGGGLIGALPGDPLWWFGVPAVIALCTSTAVAIVLRDVVHPERARVDWRSLLRSYWIDPVRHRDFAWAWMCRLLVTMSLVTVSIYLLFFLTDRLGIAAGDAARASGAVLAAYFAGSVATSFLAGWVSDRTGGRKLIVWTSTLLTAAGLLVGLFAQGLALFVVGFAIAGMGQGAFVAVDMAMMTEVLPATSDAGAGLAVVALSFQLPQLLVPAMAAPLLAIGSAGPNYFALFLGSITAAVLGALAVLPIKNVR</sequence>
<feature type="transmembrane region" description="Helical" evidence="5">
    <location>
        <begin position="124"/>
        <end position="143"/>
    </location>
</feature>
<dbReference type="AlphaFoldDB" id="A0A6I4MAS8"/>
<gene>
    <name evidence="7" type="ORF">F8568_021390</name>
</gene>
<dbReference type="InterPro" id="IPR011701">
    <property type="entry name" value="MFS"/>
</dbReference>
<feature type="transmembrane region" description="Helical" evidence="5">
    <location>
        <begin position="182"/>
        <end position="203"/>
    </location>
</feature>
<keyword evidence="2 5" id="KW-0812">Transmembrane</keyword>
<evidence type="ECO:0000256" key="4">
    <source>
        <dbReference type="ARBA" id="ARBA00023136"/>
    </source>
</evidence>
<feature type="transmembrane region" description="Helical" evidence="5">
    <location>
        <begin position="395"/>
        <end position="416"/>
    </location>
</feature>
<keyword evidence="3 5" id="KW-1133">Transmembrane helix</keyword>
<dbReference type="PROSITE" id="PS50850">
    <property type="entry name" value="MFS"/>
    <property type="match status" value="1"/>
</dbReference>
<feature type="transmembrane region" description="Helical" evidence="5">
    <location>
        <begin position="270"/>
        <end position="291"/>
    </location>
</feature>
<dbReference type="Proteomes" id="UP000462055">
    <property type="component" value="Unassembled WGS sequence"/>
</dbReference>
<feature type="transmembrane region" description="Helical" evidence="5">
    <location>
        <begin position="96"/>
        <end position="118"/>
    </location>
</feature>
<dbReference type="GO" id="GO:0022857">
    <property type="term" value="F:transmembrane transporter activity"/>
    <property type="evidence" value="ECO:0007669"/>
    <property type="project" value="InterPro"/>
</dbReference>
<dbReference type="InterPro" id="IPR020846">
    <property type="entry name" value="MFS_dom"/>
</dbReference>
<feature type="transmembrane region" description="Helical" evidence="5">
    <location>
        <begin position="237"/>
        <end position="258"/>
    </location>
</feature>
<protein>
    <submittedName>
        <fullName evidence="7">MFS transporter</fullName>
    </submittedName>
</protein>
<feature type="domain" description="Major facilitator superfamily (MFS) profile" evidence="6">
    <location>
        <begin position="23"/>
        <end position="418"/>
    </location>
</feature>
<reference evidence="7" key="1">
    <citation type="submission" date="2019-12" db="EMBL/GenBank/DDBJ databases">
        <title>Actinomadura physcomitrii sp. nov., a novel actinomycete isolated from moss [Physcomitrium sphaericum (Ludw) Fuernr].</title>
        <authorList>
            <person name="Zhuang X."/>
        </authorList>
    </citation>
    <scope>NUCLEOTIDE SEQUENCE [LARGE SCALE GENOMIC DNA]</scope>
    <source>
        <strain evidence="7">LD22</strain>
    </source>
</reference>
<dbReference type="PANTHER" id="PTHR23528">
    <property type="match status" value="1"/>
</dbReference>
<feature type="transmembrane region" description="Helical" evidence="5">
    <location>
        <begin position="62"/>
        <end position="84"/>
    </location>
</feature>
<evidence type="ECO:0000259" key="6">
    <source>
        <dbReference type="PROSITE" id="PS50850"/>
    </source>
</evidence>
<feature type="transmembrane region" description="Helical" evidence="5">
    <location>
        <begin position="155"/>
        <end position="176"/>
    </location>
</feature>
<evidence type="ECO:0000256" key="1">
    <source>
        <dbReference type="ARBA" id="ARBA00004651"/>
    </source>
</evidence>
<evidence type="ECO:0000256" key="2">
    <source>
        <dbReference type="ARBA" id="ARBA00022692"/>
    </source>
</evidence>
<name>A0A6I4MAS8_9ACTN</name>
<dbReference type="InterPro" id="IPR036259">
    <property type="entry name" value="MFS_trans_sf"/>
</dbReference>
<dbReference type="GO" id="GO:0005886">
    <property type="term" value="C:plasma membrane"/>
    <property type="evidence" value="ECO:0007669"/>
    <property type="project" value="UniProtKB-SubCell"/>
</dbReference>
<feature type="transmembrane region" description="Helical" evidence="5">
    <location>
        <begin position="24"/>
        <end position="50"/>
    </location>
</feature>
<dbReference type="Gene3D" id="1.20.1250.20">
    <property type="entry name" value="MFS general substrate transporter like domains"/>
    <property type="match status" value="2"/>
</dbReference>
<comment type="caution">
    <text evidence="7">The sequence shown here is derived from an EMBL/GenBank/DDBJ whole genome shotgun (WGS) entry which is preliminary data.</text>
</comment>
<dbReference type="SUPFAM" id="SSF103473">
    <property type="entry name" value="MFS general substrate transporter"/>
    <property type="match status" value="1"/>
</dbReference>
<evidence type="ECO:0000256" key="5">
    <source>
        <dbReference type="SAM" id="Phobius"/>
    </source>
</evidence>
<evidence type="ECO:0000313" key="8">
    <source>
        <dbReference type="Proteomes" id="UP000462055"/>
    </source>
</evidence>
<comment type="subcellular location">
    <subcellularLocation>
        <location evidence="1">Cell membrane</location>
        <topology evidence="1">Multi-pass membrane protein</topology>
    </subcellularLocation>
</comment>
<accession>A0A6I4MAS8</accession>
<dbReference type="EMBL" id="WBMS02000016">
    <property type="protein sequence ID" value="MWA02882.1"/>
    <property type="molecule type" value="Genomic_DNA"/>
</dbReference>
<dbReference type="Pfam" id="PF07690">
    <property type="entry name" value="MFS_1"/>
    <property type="match status" value="2"/>
</dbReference>
<dbReference type="RefSeq" id="WP_151595476.1">
    <property type="nucleotide sequence ID" value="NZ_WBMS02000016.1"/>
</dbReference>
<proteinExistence type="predicted"/>